<proteinExistence type="predicted"/>
<comment type="caution">
    <text evidence="1">The sequence shown here is derived from an EMBL/GenBank/DDBJ whole genome shotgun (WGS) entry which is preliminary data.</text>
</comment>
<dbReference type="EMBL" id="LAZR01054453">
    <property type="protein sequence ID" value="KKK78527.1"/>
    <property type="molecule type" value="Genomic_DNA"/>
</dbReference>
<reference evidence="1" key="1">
    <citation type="journal article" date="2015" name="Nature">
        <title>Complex archaea that bridge the gap between prokaryotes and eukaryotes.</title>
        <authorList>
            <person name="Spang A."/>
            <person name="Saw J.H."/>
            <person name="Jorgensen S.L."/>
            <person name="Zaremba-Niedzwiedzka K."/>
            <person name="Martijn J."/>
            <person name="Lind A.E."/>
            <person name="van Eijk R."/>
            <person name="Schleper C."/>
            <person name="Guy L."/>
            <person name="Ettema T.J."/>
        </authorList>
    </citation>
    <scope>NUCLEOTIDE SEQUENCE</scope>
</reference>
<dbReference type="AlphaFoldDB" id="A0A0F8YAT1"/>
<protein>
    <submittedName>
        <fullName evidence="1">Uncharacterized protein</fullName>
    </submittedName>
</protein>
<name>A0A0F8YAT1_9ZZZZ</name>
<sequence length="129" mass="15173">MLEIRNVKMIDVSDWSKLVSETYARPYNFQQQDGCKSRGMFNITIPSDCSEDKDMPDSVPEEINGEEMGVNFKAWLKRDPKEWKGANRDERSFDLYWDRNFYPTIHMVANDLHKKGLIDAGDYVIDIDW</sequence>
<accession>A0A0F8YAT1</accession>
<evidence type="ECO:0000313" key="1">
    <source>
        <dbReference type="EMBL" id="KKK78527.1"/>
    </source>
</evidence>
<gene>
    <name evidence="1" type="ORF">LCGC14_2842670</name>
</gene>
<organism evidence="1">
    <name type="scientific">marine sediment metagenome</name>
    <dbReference type="NCBI Taxonomy" id="412755"/>
    <lineage>
        <taxon>unclassified sequences</taxon>
        <taxon>metagenomes</taxon>
        <taxon>ecological metagenomes</taxon>
    </lineage>
</organism>